<dbReference type="Gene3D" id="3.40.50.720">
    <property type="entry name" value="NAD(P)-binding Rossmann-like Domain"/>
    <property type="match status" value="1"/>
</dbReference>
<dbReference type="GO" id="GO:0016491">
    <property type="term" value="F:oxidoreductase activity"/>
    <property type="evidence" value="ECO:0007669"/>
    <property type="project" value="UniProtKB-KW"/>
</dbReference>
<dbReference type="AlphaFoldDB" id="A0AAN6ZID2"/>
<keyword evidence="1" id="KW-0560">Oxidoreductase</keyword>
<dbReference type="EMBL" id="MU853401">
    <property type="protein sequence ID" value="KAK4138669.1"/>
    <property type="molecule type" value="Genomic_DNA"/>
</dbReference>
<dbReference type="SUPFAM" id="SSF51735">
    <property type="entry name" value="NAD(P)-binding Rossmann-fold domains"/>
    <property type="match status" value="1"/>
</dbReference>
<keyword evidence="3" id="KW-1185">Reference proteome</keyword>
<name>A0AAN6ZID2_9PEZI</name>
<dbReference type="PANTHER" id="PTHR43157:SF31">
    <property type="entry name" value="PHOSPHATIDYLINOSITOL-GLYCAN BIOSYNTHESIS CLASS F PROTEIN"/>
    <property type="match status" value="1"/>
</dbReference>
<dbReference type="Pfam" id="PF00106">
    <property type="entry name" value="adh_short"/>
    <property type="match status" value="1"/>
</dbReference>
<accession>A0AAN6ZID2</accession>
<comment type="caution">
    <text evidence="2">The sequence shown here is derived from an EMBL/GenBank/DDBJ whole genome shotgun (WGS) entry which is preliminary data.</text>
</comment>
<proteinExistence type="predicted"/>
<evidence type="ECO:0000256" key="1">
    <source>
        <dbReference type="ARBA" id="ARBA00023002"/>
    </source>
</evidence>
<dbReference type="InterPro" id="IPR002347">
    <property type="entry name" value="SDR_fam"/>
</dbReference>
<organism evidence="2 3">
    <name type="scientific">Trichocladium antarcticum</name>
    <dbReference type="NCBI Taxonomy" id="1450529"/>
    <lineage>
        <taxon>Eukaryota</taxon>
        <taxon>Fungi</taxon>
        <taxon>Dikarya</taxon>
        <taxon>Ascomycota</taxon>
        <taxon>Pezizomycotina</taxon>
        <taxon>Sordariomycetes</taxon>
        <taxon>Sordariomycetidae</taxon>
        <taxon>Sordariales</taxon>
        <taxon>Chaetomiaceae</taxon>
        <taxon>Trichocladium</taxon>
    </lineage>
</organism>
<dbReference type="Proteomes" id="UP001304895">
    <property type="component" value="Unassembled WGS sequence"/>
</dbReference>
<reference evidence="2" key="2">
    <citation type="submission" date="2023-05" db="EMBL/GenBank/DDBJ databases">
        <authorList>
            <consortium name="Lawrence Berkeley National Laboratory"/>
            <person name="Steindorff A."/>
            <person name="Hensen N."/>
            <person name="Bonometti L."/>
            <person name="Westerberg I."/>
            <person name="Brannstrom I.O."/>
            <person name="Guillou S."/>
            <person name="Cros-Aarteil S."/>
            <person name="Calhoun S."/>
            <person name="Haridas S."/>
            <person name="Kuo A."/>
            <person name="Mondo S."/>
            <person name="Pangilinan J."/>
            <person name="Riley R."/>
            <person name="Labutti K."/>
            <person name="Andreopoulos B."/>
            <person name="Lipzen A."/>
            <person name="Chen C."/>
            <person name="Yanf M."/>
            <person name="Daum C."/>
            <person name="Ng V."/>
            <person name="Clum A."/>
            <person name="Ohm R."/>
            <person name="Martin F."/>
            <person name="Silar P."/>
            <person name="Natvig D."/>
            <person name="Lalanne C."/>
            <person name="Gautier V."/>
            <person name="Ament-Velasquez S.L."/>
            <person name="Kruys A."/>
            <person name="Hutchinson M.I."/>
            <person name="Powell A.J."/>
            <person name="Barry K."/>
            <person name="Miller A.N."/>
            <person name="Grigoriev I.V."/>
            <person name="Debuchy R."/>
            <person name="Gladieux P."/>
            <person name="Thoren M.H."/>
            <person name="Johannesson H."/>
        </authorList>
    </citation>
    <scope>NUCLEOTIDE SEQUENCE</scope>
    <source>
        <strain evidence="2">CBS 123565</strain>
    </source>
</reference>
<reference evidence="2" key="1">
    <citation type="journal article" date="2023" name="Mol. Phylogenet. Evol.">
        <title>Genome-scale phylogeny and comparative genomics of the fungal order Sordariales.</title>
        <authorList>
            <person name="Hensen N."/>
            <person name="Bonometti L."/>
            <person name="Westerberg I."/>
            <person name="Brannstrom I.O."/>
            <person name="Guillou S."/>
            <person name="Cros-Aarteil S."/>
            <person name="Calhoun S."/>
            <person name="Haridas S."/>
            <person name="Kuo A."/>
            <person name="Mondo S."/>
            <person name="Pangilinan J."/>
            <person name="Riley R."/>
            <person name="LaButti K."/>
            <person name="Andreopoulos B."/>
            <person name="Lipzen A."/>
            <person name="Chen C."/>
            <person name="Yan M."/>
            <person name="Daum C."/>
            <person name="Ng V."/>
            <person name="Clum A."/>
            <person name="Steindorff A."/>
            <person name="Ohm R.A."/>
            <person name="Martin F."/>
            <person name="Silar P."/>
            <person name="Natvig D.O."/>
            <person name="Lalanne C."/>
            <person name="Gautier V."/>
            <person name="Ament-Velasquez S.L."/>
            <person name="Kruys A."/>
            <person name="Hutchinson M.I."/>
            <person name="Powell A.J."/>
            <person name="Barry K."/>
            <person name="Miller A.N."/>
            <person name="Grigoriev I.V."/>
            <person name="Debuchy R."/>
            <person name="Gladieux P."/>
            <person name="Hiltunen Thoren M."/>
            <person name="Johannesson H."/>
        </authorList>
    </citation>
    <scope>NUCLEOTIDE SEQUENCE</scope>
    <source>
        <strain evidence="2">CBS 123565</strain>
    </source>
</reference>
<dbReference type="PANTHER" id="PTHR43157">
    <property type="entry name" value="PHOSPHATIDYLINOSITOL-GLYCAN BIOSYNTHESIS CLASS F PROTEIN-RELATED"/>
    <property type="match status" value="1"/>
</dbReference>
<evidence type="ECO:0000313" key="2">
    <source>
        <dbReference type="EMBL" id="KAK4138669.1"/>
    </source>
</evidence>
<evidence type="ECO:0000313" key="3">
    <source>
        <dbReference type="Proteomes" id="UP001304895"/>
    </source>
</evidence>
<sequence>MASDLFHFAKHFITSSQLRPLPLPQTPQTNRTVIVTGANTGLGLEAARHFARLGAGRVILACRRTAQGAQARRDILQSLGVPDSLPVTGEVGGVEVWPLDLASFESVLGFCERAERELLDGVDVLLMNAAVVMGDRVEMAEGWEMTVTVNVIGTFLVVVRLLGLLKRAAKRGGTEAVVTVVGSEAHSLAKFPERSQPRIFEALRTVAGPGYVDRYGTSKLIDILVARELAERLNAAHGDRSPVTVNIANPGLCKSSLFRNTPFYVRWAMAAACFVLGRTSEVGSRALLAAATMGRTSHGRYVDSGRVDCPSAFVMSWEGRMVQPALFDELMEILESIAPGVTGNITDK</sequence>
<dbReference type="PRINTS" id="PR00081">
    <property type="entry name" value="GDHRDH"/>
</dbReference>
<protein>
    <submittedName>
        <fullName evidence="2">NAD(P)-binding protein</fullName>
    </submittedName>
</protein>
<dbReference type="InterPro" id="IPR036291">
    <property type="entry name" value="NAD(P)-bd_dom_sf"/>
</dbReference>
<gene>
    <name evidence="2" type="ORF">BT67DRAFT_17743</name>
</gene>